<evidence type="ECO:0000313" key="2">
    <source>
        <dbReference type="EMBL" id="KAJ7733896.1"/>
    </source>
</evidence>
<comment type="caution">
    <text evidence="2">The sequence shown here is derived from an EMBL/GenBank/DDBJ whole genome shotgun (WGS) entry which is preliminary data.</text>
</comment>
<feature type="compositionally biased region" description="Basic and acidic residues" evidence="1">
    <location>
        <begin position="69"/>
        <end position="79"/>
    </location>
</feature>
<evidence type="ECO:0000256" key="1">
    <source>
        <dbReference type="SAM" id="MobiDB-lite"/>
    </source>
</evidence>
<sequence>MSLSSWFSNNGGQSTRKFVDLIHREYAVWPNLRPEKEIRVGDYGLINKRTGEWEADGGNIYTDPATVRHSAEHPSETKPKPPAVGGHEEYISSNVTSSDATLGPEISIPGGSTLYATVEFKYANSAGAVIFLVEFQRTWIPDALLKVLSKDTAPHLAGKSLVTDVTSCRACFMQLSRGVESNIQIEFKAQAPLTVGSAGGGVRVGRHPTTTAAFEKLCNFTEDRTVSYFPLFSLKRRTNNRRWENRRSTETSPEHDWETEDRPWMKLGKDGAELASASDTEDEDSD</sequence>
<gene>
    <name evidence="2" type="ORF">B0H16DRAFT_1578472</name>
</gene>
<evidence type="ECO:0000313" key="3">
    <source>
        <dbReference type="Proteomes" id="UP001215598"/>
    </source>
</evidence>
<dbReference type="Proteomes" id="UP001215598">
    <property type="component" value="Unassembled WGS sequence"/>
</dbReference>
<name>A0AAD7I314_9AGAR</name>
<feature type="region of interest" description="Disordered" evidence="1">
    <location>
        <begin position="67"/>
        <end position="87"/>
    </location>
</feature>
<proteinExistence type="predicted"/>
<accession>A0AAD7I314</accession>
<dbReference type="EMBL" id="JARKIB010000135">
    <property type="protein sequence ID" value="KAJ7733896.1"/>
    <property type="molecule type" value="Genomic_DNA"/>
</dbReference>
<protein>
    <submittedName>
        <fullName evidence="2">Uncharacterized protein</fullName>
    </submittedName>
</protein>
<reference evidence="2" key="1">
    <citation type="submission" date="2023-03" db="EMBL/GenBank/DDBJ databases">
        <title>Massive genome expansion in bonnet fungi (Mycena s.s.) driven by repeated elements and novel gene families across ecological guilds.</title>
        <authorList>
            <consortium name="Lawrence Berkeley National Laboratory"/>
            <person name="Harder C.B."/>
            <person name="Miyauchi S."/>
            <person name="Viragh M."/>
            <person name="Kuo A."/>
            <person name="Thoen E."/>
            <person name="Andreopoulos B."/>
            <person name="Lu D."/>
            <person name="Skrede I."/>
            <person name="Drula E."/>
            <person name="Henrissat B."/>
            <person name="Morin E."/>
            <person name="Kohler A."/>
            <person name="Barry K."/>
            <person name="LaButti K."/>
            <person name="Morin E."/>
            <person name="Salamov A."/>
            <person name="Lipzen A."/>
            <person name="Mereny Z."/>
            <person name="Hegedus B."/>
            <person name="Baldrian P."/>
            <person name="Stursova M."/>
            <person name="Weitz H."/>
            <person name="Taylor A."/>
            <person name="Grigoriev I.V."/>
            <person name="Nagy L.G."/>
            <person name="Martin F."/>
            <person name="Kauserud H."/>
        </authorList>
    </citation>
    <scope>NUCLEOTIDE SEQUENCE</scope>
    <source>
        <strain evidence="2">CBHHK182m</strain>
    </source>
</reference>
<organism evidence="2 3">
    <name type="scientific">Mycena metata</name>
    <dbReference type="NCBI Taxonomy" id="1033252"/>
    <lineage>
        <taxon>Eukaryota</taxon>
        <taxon>Fungi</taxon>
        <taxon>Dikarya</taxon>
        <taxon>Basidiomycota</taxon>
        <taxon>Agaricomycotina</taxon>
        <taxon>Agaricomycetes</taxon>
        <taxon>Agaricomycetidae</taxon>
        <taxon>Agaricales</taxon>
        <taxon>Marasmiineae</taxon>
        <taxon>Mycenaceae</taxon>
        <taxon>Mycena</taxon>
    </lineage>
</organism>
<keyword evidence="3" id="KW-1185">Reference proteome</keyword>
<dbReference type="AlphaFoldDB" id="A0AAD7I314"/>
<feature type="compositionally biased region" description="Basic and acidic residues" evidence="1">
    <location>
        <begin position="242"/>
        <end position="272"/>
    </location>
</feature>
<feature type="region of interest" description="Disordered" evidence="1">
    <location>
        <begin position="242"/>
        <end position="286"/>
    </location>
</feature>